<keyword evidence="5" id="KW-1185">Reference proteome</keyword>
<dbReference type="Proteomes" id="UP000051686">
    <property type="component" value="Unassembled WGS sequence"/>
</dbReference>
<sequence length="251" mass="27707">MLAEERQQIILAMLESKGIIKLQDICDSVECSESSARRDLQVLEERGMLLRFHGGAKLKHSLQQELDMSGKFSKNTQQKNEIAKLAATSVQDGDVIYLDAGTSTLAMIGFLHAGKNLVVVTNGVMHASALADQNIRTILVGGELKNTTKAIIGVETVKQLQQYRFDKVFLGMNGVHLQYGYTTPDPDEAAVKKTAIIQGERAYILVDDSKFDQISFVKVAEIADAVIITNKLSRSVFDQYSKQTKIQEVSL</sequence>
<dbReference type="AlphaFoldDB" id="A0A0R1MBT8"/>
<dbReference type="EMBL" id="AZEH01000020">
    <property type="protein sequence ID" value="KRL05757.1"/>
    <property type="molecule type" value="Genomic_DNA"/>
</dbReference>
<dbReference type="InterPro" id="IPR014036">
    <property type="entry name" value="DeoR-like_C"/>
</dbReference>
<evidence type="ECO:0000256" key="2">
    <source>
        <dbReference type="ARBA" id="ARBA00023163"/>
    </source>
</evidence>
<dbReference type="PANTHER" id="PTHR30363">
    <property type="entry name" value="HTH-TYPE TRANSCRIPTIONAL REGULATOR SRLR-RELATED"/>
    <property type="match status" value="1"/>
</dbReference>
<dbReference type="Gene3D" id="1.10.10.10">
    <property type="entry name" value="Winged helix-like DNA-binding domain superfamily/Winged helix DNA-binding domain"/>
    <property type="match status" value="1"/>
</dbReference>
<dbReference type="GO" id="GO:0003700">
    <property type="term" value="F:DNA-binding transcription factor activity"/>
    <property type="evidence" value="ECO:0007669"/>
    <property type="project" value="InterPro"/>
</dbReference>
<dbReference type="RefSeq" id="WP_057895492.1">
    <property type="nucleotide sequence ID" value="NZ_AZEH01000020.1"/>
</dbReference>
<protein>
    <submittedName>
        <fullName evidence="4">DeoR family transcriptional regulator</fullName>
    </submittedName>
</protein>
<dbReference type="SUPFAM" id="SSF46785">
    <property type="entry name" value="Winged helix' DNA-binding domain"/>
    <property type="match status" value="1"/>
</dbReference>
<dbReference type="InterPro" id="IPR036390">
    <property type="entry name" value="WH_DNA-bd_sf"/>
</dbReference>
<evidence type="ECO:0000256" key="1">
    <source>
        <dbReference type="ARBA" id="ARBA00023015"/>
    </source>
</evidence>
<dbReference type="SUPFAM" id="SSF100950">
    <property type="entry name" value="NagB/RpiA/CoA transferase-like"/>
    <property type="match status" value="1"/>
</dbReference>
<gene>
    <name evidence="4" type="ORF">FD46_GL000508</name>
</gene>
<evidence type="ECO:0000313" key="4">
    <source>
        <dbReference type="EMBL" id="KRL05757.1"/>
    </source>
</evidence>
<dbReference type="PATRIC" id="fig|1423777.3.peg.530"/>
<evidence type="ECO:0000259" key="3">
    <source>
        <dbReference type="PROSITE" id="PS51000"/>
    </source>
</evidence>
<reference evidence="4 5" key="1">
    <citation type="journal article" date="2015" name="Genome Announc.">
        <title>Expanding the biotechnology potential of lactobacilli through comparative genomics of 213 strains and associated genera.</title>
        <authorList>
            <person name="Sun Z."/>
            <person name="Harris H.M."/>
            <person name="McCann A."/>
            <person name="Guo C."/>
            <person name="Argimon S."/>
            <person name="Zhang W."/>
            <person name="Yang X."/>
            <person name="Jeffery I.B."/>
            <person name="Cooney J.C."/>
            <person name="Kagawa T.F."/>
            <person name="Liu W."/>
            <person name="Song Y."/>
            <person name="Salvetti E."/>
            <person name="Wrobel A."/>
            <person name="Rasinkangas P."/>
            <person name="Parkhill J."/>
            <person name="Rea M.C."/>
            <person name="O'Sullivan O."/>
            <person name="Ritari J."/>
            <person name="Douillard F.P."/>
            <person name="Paul Ross R."/>
            <person name="Yang R."/>
            <person name="Briner A.E."/>
            <person name="Felis G.E."/>
            <person name="de Vos W.M."/>
            <person name="Barrangou R."/>
            <person name="Klaenhammer T.R."/>
            <person name="Caufield P.W."/>
            <person name="Cui Y."/>
            <person name="Zhang H."/>
            <person name="O'Toole P.W."/>
        </authorList>
    </citation>
    <scope>NUCLEOTIDE SEQUENCE [LARGE SCALE GENOMIC DNA]</scope>
    <source>
        <strain evidence="4 5">DSM 19972</strain>
    </source>
</reference>
<evidence type="ECO:0000313" key="5">
    <source>
        <dbReference type="Proteomes" id="UP000051686"/>
    </source>
</evidence>
<dbReference type="SMART" id="SM01134">
    <property type="entry name" value="DeoRC"/>
    <property type="match status" value="1"/>
</dbReference>
<dbReference type="OrthoDB" id="9797223at2"/>
<dbReference type="Gene3D" id="3.40.50.1360">
    <property type="match status" value="1"/>
</dbReference>
<name>A0A0R1MBT8_9LACO</name>
<keyword evidence="2" id="KW-0804">Transcription</keyword>
<dbReference type="InterPro" id="IPR050313">
    <property type="entry name" value="Carb_Metab_HTH_regulators"/>
</dbReference>
<dbReference type="PROSITE" id="PS51000">
    <property type="entry name" value="HTH_DEOR_2"/>
    <property type="match status" value="1"/>
</dbReference>
<dbReference type="InterPro" id="IPR036388">
    <property type="entry name" value="WH-like_DNA-bd_sf"/>
</dbReference>
<dbReference type="PRINTS" id="PR00037">
    <property type="entry name" value="HTHLACR"/>
</dbReference>
<accession>A0A0R1MBT8</accession>
<proteinExistence type="predicted"/>
<dbReference type="InterPro" id="IPR037171">
    <property type="entry name" value="NagB/RpiA_transferase-like"/>
</dbReference>
<keyword evidence="1" id="KW-0805">Transcription regulation</keyword>
<dbReference type="Pfam" id="PF08220">
    <property type="entry name" value="HTH_DeoR"/>
    <property type="match status" value="1"/>
</dbReference>
<organism evidence="4 5">
    <name type="scientific">Liquorilactobacillus oeni DSM 19972</name>
    <dbReference type="NCBI Taxonomy" id="1423777"/>
    <lineage>
        <taxon>Bacteria</taxon>
        <taxon>Bacillati</taxon>
        <taxon>Bacillota</taxon>
        <taxon>Bacilli</taxon>
        <taxon>Lactobacillales</taxon>
        <taxon>Lactobacillaceae</taxon>
        <taxon>Liquorilactobacillus</taxon>
    </lineage>
</organism>
<dbReference type="InterPro" id="IPR001034">
    <property type="entry name" value="DeoR_HTH"/>
</dbReference>
<dbReference type="STRING" id="1423777.FD46_GL000508"/>
<dbReference type="Pfam" id="PF00455">
    <property type="entry name" value="DeoRC"/>
    <property type="match status" value="1"/>
</dbReference>
<feature type="domain" description="HTH deoR-type" evidence="3">
    <location>
        <begin position="3"/>
        <end position="58"/>
    </location>
</feature>
<dbReference type="PANTHER" id="PTHR30363:SF56">
    <property type="entry name" value="TRANSCRIPTIONAL REGULATOR, DEOR FAMILY"/>
    <property type="match status" value="1"/>
</dbReference>
<dbReference type="SMART" id="SM00420">
    <property type="entry name" value="HTH_DEOR"/>
    <property type="match status" value="1"/>
</dbReference>
<comment type="caution">
    <text evidence="4">The sequence shown here is derived from an EMBL/GenBank/DDBJ whole genome shotgun (WGS) entry which is preliminary data.</text>
</comment>